<comment type="caution">
    <text evidence="1">The sequence shown here is derived from an EMBL/GenBank/DDBJ whole genome shotgun (WGS) entry which is preliminary data.</text>
</comment>
<sequence length="80" mass="9465">MNKFTSPQLFISTEVKTLGLELIKELYIQRTAPLAFYLDVNPSFDGHEAVFFWIRNYLEEYPEAVFTEIRNRFISLIPEC</sequence>
<name>V2TF82_9GAMM</name>
<dbReference type="Proteomes" id="UP000023785">
    <property type="component" value="Unassembled WGS sequence"/>
</dbReference>
<evidence type="ECO:0000313" key="1">
    <source>
        <dbReference type="EMBL" id="ESK36617.1"/>
    </source>
</evidence>
<organism evidence="1 2">
    <name type="scientific">Acinetobacter nectaris CIP 110549</name>
    <dbReference type="NCBI Taxonomy" id="1392540"/>
    <lineage>
        <taxon>Bacteria</taxon>
        <taxon>Pseudomonadati</taxon>
        <taxon>Pseudomonadota</taxon>
        <taxon>Gammaproteobacteria</taxon>
        <taxon>Moraxellales</taxon>
        <taxon>Moraxellaceae</taxon>
        <taxon>Acinetobacter</taxon>
    </lineage>
</organism>
<dbReference type="AlphaFoldDB" id="V2TF82"/>
<dbReference type="eggNOG" id="ENOG5031RWR">
    <property type="taxonomic scope" value="Bacteria"/>
</dbReference>
<protein>
    <submittedName>
        <fullName evidence="1">Uncharacterized protein</fullName>
    </submittedName>
</protein>
<dbReference type="EMBL" id="AYER01000013">
    <property type="protein sequence ID" value="ESK36617.1"/>
    <property type="molecule type" value="Genomic_DNA"/>
</dbReference>
<dbReference type="PATRIC" id="fig|1392540.3.peg.2438"/>
<gene>
    <name evidence="1" type="ORF">P256_02529</name>
</gene>
<accession>V2TF82</accession>
<dbReference type="RefSeq" id="WP_023274133.1">
    <property type="nucleotide sequence ID" value="NZ_KI530739.1"/>
</dbReference>
<keyword evidence="2" id="KW-1185">Reference proteome</keyword>
<evidence type="ECO:0000313" key="2">
    <source>
        <dbReference type="Proteomes" id="UP000023785"/>
    </source>
</evidence>
<reference evidence="1 2" key="1">
    <citation type="submission" date="2013-10" db="EMBL/GenBank/DDBJ databases">
        <title>The Genome Sequence of Acinetobacter nectaris CIP 110549.</title>
        <authorList>
            <consortium name="The Broad Institute Genomics Platform"/>
            <consortium name="The Broad Institute Genome Sequencing Center for Infectious Disease"/>
            <person name="Cerqueira G."/>
            <person name="Feldgarden M."/>
            <person name="Courvalin P."/>
            <person name="Grillot-Courvalin C."/>
            <person name="Clermont D."/>
            <person name="Rocha E."/>
            <person name="Yoon E.-J."/>
            <person name="Nemec A."/>
            <person name="Young S.K."/>
            <person name="Zeng Q."/>
            <person name="Gargeya S."/>
            <person name="Fitzgerald M."/>
            <person name="Abouelleil A."/>
            <person name="Alvarado L."/>
            <person name="Berlin A.M."/>
            <person name="Chapman S.B."/>
            <person name="Gainer-Dewar J."/>
            <person name="Goldberg J."/>
            <person name="Gnerre S."/>
            <person name="Griggs A."/>
            <person name="Gujja S."/>
            <person name="Hansen M."/>
            <person name="Howarth C."/>
            <person name="Imamovic A."/>
            <person name="Ireland A."/>
            <person name="Larimer J."/>
            <person name="McCowan C."/>
            <person name="Murphy C."/>
            <person name="Pearson M."/>
            <person name="Poon T.W."/>
            <person name="Priest M."/>
            <person name="Roberts A."/>
            <person name="Saif S."/>
            <person name="Shea T."/>
            <person name="Sykes S."/>
            <person name="Wortman J."/>
            <person name="Nusbaum C."/>
            <person name="Birren B."/>
        </authorList>
    </citation>
    <scope>NUCLEOTIDE SEQUENCE [LARGE SCALE GENOMIC DNA]</scope>
    <source>
        <strain evidence="1 2">CIP 110549</strain>
    </source>
</reference>
<dbReference type="HOGENOM" id="CLU_183499_1_0_6"/>
<proteinExistence type="predicted"/>
<dbReference type="OrthoDB" id="6700469at2"/>